<evidence type="ECO:0000313" key="3">
    <source>
        <dbReference type="Proteomes" id="UP000005336"/>
    </source>
</evidence>
<dbReference type="Gene3D" id="3.40.50.1820">
    <property type="entry name" value="alpha/beta hydrolase"/>
    <property type="match status" value="1"/>
</dbReference>
<dbReference type="InterPro" id="IPR018511">
    <property type="entry name" value="Hemolysin-typ_Ca-bd_CS"/>
</dbReference>
<evidence type="ECO:0000313" key="2">
    <source>
        <dbReference type="EMBL" id="EGZ43853.1"/>
    </source>
</evidence>
<evidence type="ECO:0000256" key="1">
    <source>
        <dbReference type="SAM" id="MobiDB-lite"/>
    </source>
</evidence>
<dbReference type="HOGENOM" id="CLU_450982_0_0_4"/>
<accession>G4CTT2</accession>
<organism evidence="2 3">
    <name type="scientific">Neisseria wadsworthii 9715</name>
    <dbReference type="NCBI Taxonomy" id="1030841"/>
    <lineage>
        <taxon>Bacteria</taxon>
        <taxon>Pseudomonadati</taxon>
        <taxon>Pseudomonadota</taxon>
        <taxon>Betaproteobacteria</taxon>
        <taxon>Neisseriales</taxon>
        <taxon>Neisseriaceae</taxon>
        <taxon>Neisseria</taxon>
    </lineage>
</organism>
<feature type="compositionally biased region" description="Polar residues" evidence="1">
    <location>
        <begin position="1"/>
        <end position="21"/>
    </location>
</feature>
<name>G4CTT2_9NEIS</name>
<dbReference type="InterPro" id="IPR029058">
    <property type="entry name" value="AB_hydrolase_fold"/>
</dbReference>
<reference evidence="2 3" key="1">
    <citation type="submission" date="2011-06" db="EMBL/GenBank/DDBJ databases">
        <authorList>
            <person name="Muzny D."/>
            <person name="Qin X."/>
            <person name="Deng J."/>
            <person name="Jiang H."/>
            <person name="Liu Y."/>
            <person name="Qu J."/>
            <person name="Song X.-Z."/>
            <person name="Zhang L."/>
            <person name="Thornton R."/>
            <person name="Coyle M."/>
            <person name="Francisco L."/>
            <person name="Jackson L."/>
            <person name="Javaid M."/>
            <person name="Korchina V."/>
            <person name="Kovar C."/>
            <person name="Mata R."/>
            <person name="Mathew T."/>
            <person name="Ngo R."/>
            <person name="Nguyen L."/>
            <person name="Nguyen N."/>
            <person name="Okwuonu G."/>
            <person name="Ongeri F."/>
            <person name="Pham C."/>
            <person name="Simmons D."/>
            <person name="Wilczek-Boney K."/>
            <person name="Hale W."/>
            <person name="Jakkamsetti A."/>
            <person name="Pham P."/>
            <person name="Ruth R."/>
            <person name="San Lucas F."/>
            <person name="Warren J."/>
            <person name="Zhang J."/>
            <person name="Zhao Z."/>
            <person name="Zhou C."/>
            <person name="Zhu D."/>
            <person name="Lee S."/>
            <person name="Bess C."/>
            <person name="Blankenburg K."/>
            <person name="Forbes L."/>
            <person name="Fu Q."/>
            <person name="Gubbala S."/>
            <person name="Hirani K."/>
            <person name="Jayaseelan J.C."/>
            <person name="Lara F."/>
            <person name="Munidasa M."/>
            <person name="Palculict T."/>
            <person name="Patil S."/>
            <person name="Pu L.-L."/>
            <person name="Saada N."/>
            <person name="Tang L."/>
            <person name="Weissenberger G."/>
            <person name="Zhu Y."/>
            <person name="Hemphill L."/>
            <person name="Shang Y."/>
            <person name="Youmans B."/>
            <person name="Ayvaz T."/>
            <person name="Ross M."/>
            <person name="Santibanez J."/>
            <person name="Aqrawi P."/>
            <person name="Gross S."/>
            <person name="Joshi V."/>
            <person name="Fowler G."/>
            <person name="Nazareth L."/>
            <person name="Reid J."/>
            <person name="Worley K."/>
            <person name="Petrosino J."/>
            <person name="Highlander S."/>
            <person name="Gibbs R."/>
        </authorList>
    </citation>
    <scope>NUCLEOTIDE SEQUENCE [LARGE SCALE GENOMIC DNA]</scope>
    <source>
        <strain evidence="2 3">9715</strain>
    </source>
</reference>
<dbReference type="STRING" id="1030841.HMPREF9370_2492"/>
<gene>
    <name evidence="2" type="ORF">HMPREF9370_2492</name>
</gene>
<dbReference type="InterPro" id="IPR001343">
    <property type="entry name" value="Hemolysn_Ca-bd"/>
</dbReference>
<dbReference type="Pfam" id="PF00353">
    <property type="entry name" value="HemolysinCabind"/>
    <property type="match status" value="1"/>
</dbReference>
<dbReference type="PROSITE" id="PS00330">
    <property type="entry name" value="HEMOLYSIN_CALCIUM"/>
    <property type="match status" value="1"/>
</dbReference>
<dbReference type="AlphaFoldDB" id="G4CTT2"/>
<keyword evidence="3" id="KW-1185">Reference proteome</keyword>
<dbReference type="InterPro" id="IPR011049">
    <property type="entry name" value="Serralysin-like_metalloprot_C"/>
</dbReference>
<sequence>MSLTNHTRNSNHQNDSLSSQAAVAAAHNVENQPRFSAPVAGSADTFSSTNVQKLSAGAESGNAKPTAEKIEALKTYIEQNQDWAAKNILAAYDNDSDGDGLIDRVDGNPNDWNVSDRDLRMLASLTEVEQDSLHAALNQQSEEAINDINTHKLMEQADVRELSENWDLLKQEQTESGLDYAIFGNHATEDGYRNVVVAFEGTEADKGIFGGIFNRDNLSNISLFTGITPSQAKDLELVAQDVAAFNPNKVHVAGYSLGGYLAQYFSAHTMQSKPEWAEDFVRSALFNPGALNNTNLLTRWLPQNKGLNEAVNNTREYLKTEILDNGDVHQKTKSFVIEGDWVDWINKHVMRNLVESSAYKPTNYFPNVPVDENSGREFSDLFLKIYKIFSDEKAPKIFNDHHLLKNFYSNTPELQAQFSQGYRVDKHFQDLDDDNDGLTNVQERHIGTAVDNADSDGDGYSDFIEAAFGANALNKDSLPEEIGNTQGNAEAKARQTEFSDLAVNKIGGVSLKGTDADEVFSGSDGEDVLQGGPGIDKLTGGAGRDTFVFAAGDVGEGQADVLTDFNAEEDVLDLGGLRPLFEDRSGDFQWSDVLVSSTDVLDNSQS</sequence>
<dbReference type="Gene3D" id="2.150.10.10">
    <property type="entry name" value="Serralysin-like metalloprotease, C-terminal"/>
    <property type="match status" value="1"/>
</dbReference>
<feature type="non-terminal residue" evidence="2">
    <location>
        <position position="606"/>
    </location>
</feature>
<comment type="caution">
    <text evidence="2">The sequence shown here is derived from an EMBL/GenBank/DDBJ whole genome shotgun (WGS) entry which is preliminary data.</text>
</comment>
<dbReference type="Proteomes" id="UP000005336">
    <property type="component" value="Unassembled WGS sequence"/>
</dbReference>
<dbReference type="SUPFAM" id="SSF51120">
    <property type="entry name" value="beta-Roll"/>
    <property type="match status" value="1"/>
</dbReference>
<dbReference type="SUPFAM" id="SSF53474">
    <property type="entry name" value="alpha/beta-Hydrolases"/>
    <property type="match status" value="1"/>
</dbReference>
<protein>
    <submittedName>
        <fullName evidence="2">Uncharacterized protein</fullName>
    </submittedName>
</protein>
<dbReference type="EMBL" id="AGAZ01000082">
    <property type="protein sequence ID" value="EGZ43853.1"/>
    <property type="molecule type" value="Genomic_DNA"/>
</dbReference>
<proteinExistence type="predicted"/>
<feature type="region of interest" description="Disordered" evidence="1">
    <location>
        <begin position="1"/>
        <end position="24"/>
    </location>
</feature>
<dbReference type="GO" id="GO:0005509">
    <property type="term" value="F:calcium ion binding"/>
    <property type="evidence" value="ECO:0007669"/>
    <property type="project" value="InterPro"/>
</dbReference>